<dbReference type="InterPro" id="IPR050493">
    <property type="entry name" value="FAD-dep_Monooxygenase_BioMet"/>
</dbReference>
<comment type="caution">
    <text evidence="7">The sequence shown here is derived from an EMBL/GenBank/DDBJ whole genome shotgun (WGS) entry which is preliminary data.</text>
</comment>
<keyword evidence="8" id="KW-1185">Reference proteome</keyword>
<dbReference type="SUPFAM" id="SSF51905">
    <property type="entry name" value="FAD/NAD(P)-binding domain"/>
    <property type="match status" value="1"/>
</dbReference>
<evidence type="ECO:0000259" key="6">
    <source>
        <dbReference type="Pfam" id="PF01494"/>
    </source>
</evidence>
<keyword evidence="3" id="KW-0274">FAD</keyword>
<sequence>MSTPSEPKSRSSIQLQVVIVGAGISGFAAAAALRQAGHKVKLLERSPHGRETGFSISIAPNGTKVLSSLGFDFKKGRGVECTGLEDRDAKTLEKRQELVIKDAVAMWGGRSQMILRSDIHRELKRVAFNQETSGLVPELILGANAVAVDIELGKVVLEDGTVHSGDVIIAADGEEVSLRYIYATLWVNEVRKSVVRNAIFKAPEQLRRARVGIFRSIVPTEVLQADPTTARLLASRKGRFSFFSDADNPILVLLWFEGRDGTLQDFEASYLDMSPDDLRRDADKASARERMLHKFRDFHPDLVKALEKTTGVTDWTINFLPPALTWTKGKAALIGDAAHSMFPSTGQGGSQALEDAGALGVLLSGMHSIAELPARLELYQSIRSKRVPTFQAMSRSVFGKEKWVEKKLYKYLPGGVPFQSPRALQDFTNSYDILADCRQALERAQNSDASAPVKAHL</sequence>
<protein>
    <recommendedName>
        <fullName evidence="6">FAD-binding domain-containing protein</fullName>
    </recommendedName>
</protein>
<dbReference type="InterPro" id="IPR002938">
    <property type="entry name" value="FAD-bd"/>
</dbReference>
<dbReference type="STRING" id="1447875.A0A2B7XEJ7"/>
<dbReference type="GO" id="GO:0004497">
    <property type="term" value="F:monooxygenase activity"/>
    <property type="evidence" value="ECO:0007669"/>
    <property type="project" value="UniProtKB-KW"/>
</dbReference>
<organism evidence="7 8">
    <name type="scientific">Helicocarpus griseus UAMH5409</name>
    <dbReference type="NCBI Taxonomy" id="1447875"/>
    <lineage>
        <taxon>Eukaryota</taxon>
        <taxon>Fungi</taxon>
        <taxon>Dikarya</taxon>
        <taxon>Ascomycota</taxon>
        <taxon>Pezizomycotina</taxon>
        <taxon>Eurotiomycetes</taxon>
        <taxon>Eurotiomycetidae</taxon>
        <taxon>Onygenales</taxon>
        <taxon>Ajellomycetaceae</taxon>
        <taxon>Helicocarpus</taxon>
    </lineage>
</organism>
<dbReference type="PRINTS" id="PR00420">
    <property type="entry name" value="RNGMNOXGNASE"/>
</dbReference>
<feature type="domain" description="FAD-binding" evidence="6">
    <location>
        <begin position="308"/>
        <end position="387"/>
    </location>
</feature>
<dbReference type="PANTHER" id="PTHR13789:SF314">
    <property type="entry name" value="FAD-BINDING DOMAIN-CONTAINING PROTEIN"/>
    <property type="match status" value="1"/>
</dbReference>
<keyword evidence="2" id="KW-0285">Flavoprotein</keyword>
<evidence type="ECO:0000256" key="3">
    <source>
        <dbReference type="ARBA" id="ARBA00022827"/>
    </source>
</evidence>
<proteinExistence type="inferred from homology"/>
<dbReference type="GO" id="GO:0071949">
    <property type="term" value="F:FAD binding"/>
    <property type="evidence" value="ECO:0007669"/>
    <property type="project" value="InterPro"/>
</dbReference>
<dbReference type="Pfam" id="PF01494">
    <property type="entry name" value="FAD_binding_3"/>
    <property type="match status" value="1"/>
</dbReference>
<keyword evidence="4" id="KW-0560">Oxidoreductase</keyword>
<name>A0A2B7XEJ7_9EURO</name>
<evidence type="ECO:0000313" key="8">
    <source>
        <dbReference type="Proteomes" id="UP000223968"/>
    </source>
</evidence>
<evidence type="ECO:0000256" key="5">
    <source>
        <dbReference type="ARBA" id="ARBA00023033"/>
    </source>
</evidence>
<gene>
    <name evidence="7" type="ORF">AJ79_06365</name>
</gene>
<comment type="similarity">
    <text evidence="1">Belongs to the paxM FAD-dependent monooxygenase family.</text>
</comment>
<evidence type="ECO:0000256" key="1">
    <source>
        <dbReference type="ARBA" id="ARBA00007992"/>
    </source>
</evidence>
<evidence type="ECO:0000313" key="7">
    <source>
        <dbReference type="EMBL" id="PGH07087.1"/>
    </source>
</evidence>
<dbReference type="Proteomes" id="UP000223968">
    <property type="component" value="Unassembled WGS sequence"/>
</dbReference>
<evidence type="ECO:0000256" key="2">
    <source>
        <dbReference type="ARBA" id="ARBA00022630"/>
    </source>
</evidence>
<dbReference type="Gene3D" id="3.50.50.60">
    <property type="entry name" value="FAD/NAD(P)-binding domain"/>
    <property type="match status" value="1"/>
</dbReference>
<dbReference type="PANTHER" id="PTHR13789">
    <property type="entry name" value="MONOOXYGENASE"/>
    <property type="match status" value="1"/>
</dbReference>
<dbReference type="EMBL" id="PDNB01000112">
    <property type="protein sequence ID" value="PGH07087.1"/>
    <property type="molecule type" value="Genomic_DNA"/>
</dbReference>
<dbReference type="OrthoDB" id="16820at2759"/>
<accession>A0A2B7XEJ7</accession>
<dbReference type="Pfam" id="PF13450">
    <property type="entry name" value="NAD_binding_8"/>
    <property type="match status" value="1"/>
</dbReference>
<dbReference type="AlphaFoldDB" id="A0A2B7XEJ7"/>
<keyword evidence="5" id="KW-0503">Monooxygenase</keyword>
<dbReference type="InterPro" id="IPR036188">
    <property type="entry name" value="FAD/NAD-bd_sf"/>
</dbReference>
<evidence type="ECO:0000256" key="4">
    <source>
        <dbReference type="ARBA" id="ARBA00023002"/>
    </source>
</evidence>
<reference evidence="7 8" key="1">
    <citation type="submission" date="2017-10" db="EMBL/GenBank/DDBJ databases">
        <title>Comparative genomics in systemic dimorphic fungi from Ajellomycetaceae.</title>
        <authorList>
            <person name="Munoz J.F."/>
            <person name="Mcewen J.G."/>
            <person name="Clay O.K."/>
            <person name="Cuomo C.A."/>
        </authorList>
    </citation>
    <scope>NUCLEOTIDE SEQUENCE [LARGE SCALE GENOMIC DNA]</scope>
    <source>
        <strain evidence="7 8">UAMH5409</strain>
    </source>
</reference>